<dbReference type="EMBL" id="VIVK01000002">
    <property type="protein sequence ID" value="TWD75051.1"/>
    <property type="molecule type" value="Genomic_DNA"/>
</dbReference>
<comment type="caution">
    <text evidence="2">The sequence shown here is derived from an EMBL/GenBank/DDBJ whole genome shotgun (WGS) entry which is preliminary data.</text>
</comment>
<keyword evidence="1" id="KW-0812">Transmembrane</keyword>
<evidence type="ECO:0000313" key="3">
    <source>
        <dbReference type="Proteomes" id="UP000318380"/>
    </source>
</evidence>
<dbReference type="RefSeq" id="WP_145813798.1">
    <property type="nucleotide sequence ID" value="NZ_VIVK01000002.1"/>
</dbReference>
<accession>A0A561B7W2</accession>
<feature type="transmembrane region" description="Helical" evidence="1">
    <location>
        <begin position="128"/>
        <end position="147"/>
    </location>
</feature>
<evidence type="ECO:0000313" key="2">
    <source>
        <dbReference type="EMBL" id="TWD75051.1"/>
    </source>
</evidence>
<feature type="transmembrane region" description="Helical" evidence="1">
    <location>
        <begin position="53"/>
        <end position="74"/>
    </location>
</feature>
<keyword evidence="3" id="KW-1185">Reference proteome</keyword>
<organism evidence="2 3">
    <name type="scientific">Kribbella amoyensis</name>
    <dbReference type="NCBI Taxonomy" id="996641"/>
    <lineage>
        <taxon>Bacteria</taxon>
        <taxon>Bacillati</taxon>
        <taxon>Actinomycetota</taxon>
        <taxon>Actinomycetes</taxon>
        <taxon>Propionibacteriales</taxon>
        <taxon>Kribbellaceae</taxon>
        <taxon>Kribbella</taxon>
    </lineage>
</organism>
<keyword evidence="1" id="KW-0472">Membrane</keyword>
<sequence length="158" mass="16762">MATTDRTPTLPDVPGGPPVSVRAATTAWFLAVGAGVAESVLGAAGWIADGRPILALVAQIALRTIVYGGLFLIIDRYFRHGVPWSRWLLAGLLGVVGMASLLIGPISWLTSNGDFGRLDLDASFLTLAALRVVHVLAVAGGVVLMFLPDSNRWFRRKA</sequence>
<evidence type="ECO:0000256" key="1">
    <source>
        <dbReference type="SAM" id="Phobius"/>
    </source>
</evidence>
<dbReference type="Proteomes" id="UP000318380">
    <property type="component" value="Unassembled WGS sequence"/>
</dbReference>
<protein>
    <submittedName>
        <fullName evidence="2">Uncharacterized protein</fullName>
    </submittedName>
</protein>
<feature type="transmembrane region" description="Helical" evidence="1">
    <location>
        <begin position="86"/>
        <end position="108"/>
    </location>
</feature>
<dbReference type="AlphaFoldDB" id="A0A561B7W2"/>
<feature type="transmembrane region" description="Helical" evidence="1">
    <location>
        <begin position="27"/>
        <end position="47"/>
    </location>
</feature>
<keyword evidence="1" id="KW-1133">Transmembrane helix</keyword>
<proteinExistence type="predicted"/>
<name>A0A561B7W2_9ACTN</name>
<dbReference type="OrthoDB" id="4476959at2"/>
<gene>
    <name evidence="2" type="ORF">FB561_6487</name>
</gene>
<reference evidence="2 3" key="1">
    <citation type="submission" date="2019-06" db="EMBL/GenBank/DDBJ databases">
        <title>Sequencing the genomes of 1000 actinobacteria strains.</title>
        <authorList>
            <person name="Klenk H.-P."/>
        </authorList>
    </citation>
    <scope>NUCLEOTIDE SEQUENCE [LARGE SCALE GENOMIC DNA]</scope>
    <source>
        <strain evidence="2 3">DSM 24683</strain>
    </source>
</reference>